<dbReference type="PANTHER" id="PTHR24168">
    <property type="entry name" value="KN MOTIF AND ANKYRIN REPEAT DOMAIN-CONTAINING"/>
    <property type="match status" value="1"/>
</dbReference>
<evidence type="ECO:0000256" key="1">
    <source>
        <dbReference type="PROSITE-ProRule" id="PRU00023"/>
    </source>
</evidence>
<dbReference type="PROSITE" id="PS50297">
    <property type="entry name" value="ANK_REP_REGION"/>
    <property type="match status" value="1"/>
</dbReference>
<dbReference type="GO" id="GO:0005737">
    <property type="term" value="C:cytoplasm"/>
    <property type="evidence" value="ECO:0007669"/>
    <property type="project" value="TreeGrafter"/>
</dbReference>
<dbReference type="Pfam" id="PF13637">
    <property type="entry name" value="Ank_4"/>
    <property type="match status" value="1"/>
</dbReference>
<dbReference type="STRING" id="9568.ENSMLEP00000010795"/>
<dbReference type="PANTHER" id="PTHR24168:SF23">
    <property type="entry name" value="KN MOTIF AND ANKYRIN REPEAT DOMAIN-CONTAINING PROTEIN 3"/>
    <property type="match status" value="1"/>
</dbReference>
<feature type="repeat" description="ANK" evidence="1">
    <location>
        <begin position="161"/>
        <end position="185"/>
    </location>
</feature>
<dbReference type="SUPFAM" id="SSF48403">
    <property type="entry name" value="Ankyrin repeat"/>
    <property type="match status" value="1"/>
</dbReference>
<evidence type="ECO:0000313" key="3">
    <source>
        <dbReference type="Ensembl" id="ENSMLEP00000010795.1"/>
    </source>
</evidence>
<evidence type="ECO:0000313" key="4">
    <source>
        <dbReference type="Proteomes" id="UP000233140"/>
    </source>
</evidence>
<dbReference type="GO" id="GO:0030837">
    <property type="term" value="P:negative regulation of actin filament polymerization"/>
    <property type="evidence" value="ECO:0007669"/>
    <property type="project" value="InterPro"/>
</dbReference>
<dbReference type="SMART" id="SM00248">
    <property type="entry name" value="ANK"/>
    <property type="match status" value="1"/>
</dbReference>
<dbReference type="Ensembl" id="ENSMLET00000034212.1">
    <property type="protein sequence ID" value="ENSMLEP00000010795.1"/>
    <property type="gene ID" value="ENSMLEG00000029592.1"/>
</dbReference>
<dbReference type="Proteomes" id="UP000233140">
    <property type="component" value="Unassembled WGS sequence"/>
</dbReference>
<proteinExistence type="predicted"/>
<reference evidence="3" key="2">
    <citation type="submission" date="2025-09" db="UniProtKB">
        <authorList>
            <consortium name="Ensembl"/>
        </authorList>
    </citation>
    <scope>IDENTIFICATION</scope>
</reference>
<dbReference type="InterPro" id="IPR047184">
    <property type="entry name" value="KANK1-4"/>
</dbReference>
<dbReference type="Gene3D" id="1.25.40.20">
    <property type="entry name" value="Ankyrin repeat-containing domain"/>
    <property type="match status" value="1"/>
</dbReference>
<dbReference type="AlphaFoldDB" id="A0A2K5Y5H6"/>
<dbReference type="GO" id="GO:0005856">
    <property type="term" value="C:cytoskeleton"/>
    <property type="evidence" value="ECO:0007669"/>
    <property type="project" value="TreeGrafter"/>
</dbReference>
<name>A0A2K5Y5H6_MANLE</name>
<feature type="compositionally biased region" description="Polar residues" evidence="2">
    <location>
        <begin position="36"/>
        <end position="51"/>
    </location>
</feature>
<dbReference type="PROSITE" id="PS50088">
    <property type="entry name" value="ANK_REPEAT"/>
    <property type="match status" value="1"/>
</dbReference>
<sequence length="206" mass="21587">MATATTVAPSTRVAPRAPGMTAAGNPTRAPLALSAAGTSGTLSPTRRQSLSRWHRGGERRSLGVWRGGSCSPPGWRCPRSILSLSWRSLQPASKGGVRSAAAAAEPAPRSSPRRLRLVAQEWFRVSSQRRSQAEPVARMLEGVRHLGPGLLAHVVNLTDGNGNTALHYSVSHGNLAIASLLLNTGQSQGRVGGTPRNRGGEGRGLT</sequence>
<organism evidence="3 4">
    <name type="scientific">Mandrillus leucophaeus</name>
    <name type="common">Drill</name>
    <name type="synonym">Papio leucophaeus</name>
    <dbReference type="NCBI Taxonomy" id="9568"/>
    <lineage>
        <taxon>Eukaryota</taxon>
        <taxon>Metazoa</taxon>
        <taxon>Chordata</taxon>
        <taxon>Craniata</taxon>
        <taxon>Vertebrata</taxon>
        <taxon>Euteleostomi</taxon>
        <taxon>Mammalia</taxon>
        <taxon>Eutheria</taxon>
        <taxon>Euarchontoglires</taxon>
        <taxon>Primates</taxon>
        <taxon>Haplorrhini</taxon>
        <taxon>Catarrhini</taxon>
        <taxon>Cercopithecidae</taxon>
        <taxon>Cercopithecinae</taxon>
        <taxon>Mandrillus</taxon>
    </lineage>
</organism>
<keyword evidence="1" id="KW-0040">ANK repeat</keyword>
<reference evidence="3" key="1">
    <citation type="submission" date="2025-08" db="UniProtKB">
        <authorList>
            <consortium name="Ensembl"/>
        </authorList>
    </citation>
    <scope>IDENTIFICATION</scope>
</reference>
<keyword evidence="4" id="KW-1185">Reference proteome</keyword>
<accession>A0A2K5Y5H6</accession>
<dbReference type="InterPro" id="IPR036770">
    <property type="entry name" value="Ankyrin_rpt-contain_sf"/>
</dbReference>
<evidence type="ECO:0000256" key="2">
    <source>
        <dbReference type="SAM" id="MobiDB-lite"/>
    </source>
</evidence>
<dbReference type="GeneTree" id="ENSGT00940000161178"/>
<feature type="region of interest" description="Disordered" evidence="2">
    <location>
        <begin position="186"/>
        <end position="206"/>
    </location>
</feature>
<protein>
    <submittedName>
        <fullName evidence="3">Uncharacterized protein</fullName>
    </submittedName>
</protein>
<dbReference type="InterPro" id="IPR002110">
    <property type="entry name" value="Ankyrin_rpt"/>
</dbReference>
<feature type="region of interest" description="Disordered" evidence="2">
    <location>
        <begin position="1"/>
        <end position="69"/>
    </location>
</feature>